<accession>A0A8H7ESU2</accession>
<dbReference type="GO" id="GO:0000272">
    <property type="term" value="P:polysaccharide catabolic process"/>
    <property type="evidence" value="ECO:0007669"/>
    <property type="project" value="InterPro"/>
</dbReference>
<keyword evidence="3" id="KW-0326">Glycosidase</keyword>
<dbReference type="InterPro" id="IPR041036">
    <property type="entry name" value="GH5_C"/>
</dbReference>
<comment type="caution">
    <text evidence="6">The sequence shown here is derived from an EMBL/GenBank/DDBJ whole genome shotgun (WGS) entry which is preliminary data.</text>
</comment>
<evidence type="ECO:0000256" key="2">
    <source>
        <dbReference type="ARBA" id="ARBA00022801"/>
    </source>
</evidence>
<evidence type="ECO:0000256" key="1">
    <source>
        <dbReference type="ARBA" id="ARBA00005641"/>
    </source>
</evidence>
<dbReference type="EMBL" id="JABAYA010000007">
    <property type="protein sequence ID" value="KAF7731799.1"/>
    <property type="molecule type" value="Genomic_DNA"/>
</dbReference>
<dbReference type="SUPFAM" id="SSF51445">
    <property type="entry name" value="(Trans)glycosidases"/>
    <property type="match status" value="1"/>
</dbReference>
<sequence length="724" mass="82387">MVTNTLQAPTDSPAIYPKTAAQEWTMPIRHRGRWFKDPYGRTLLMRGVNLCGSSKLPTHPYPGSTHLYDEKLFWDHRSVSFVGRPFPLAEAKEHFARLRAWGLTLIRLLVPWESLEHAGPGQYDDNYIDYLRELITMMPEYGLKCLIDPHQDTWSRYSGGSGAPGWTFEIAGLNIRAFKETGAAYVHNTNAVPGDPLPMVWPTNYTKLASCTMFTLFFAGDTFAPSCMHKGKSIQRFLNDCFIGAFRYLAERIKDLDAVMGFEVMNEPHPGYIGMKDLHEFDPIVNLIFGDAPTPLQSFALGDGIPQTVGVYIKSWPFPTKRSHYRVINASRTSAWLDGQSCIWRQHGVWDLDKDGKPELLDSAYFYKHPVTGKKVDFYGDFYVPFVNQYAQAVQSVKDDWFCFVEPLANERAPLYTEKDHHHNVVYAPHWYDLNCVFYKKFDGRMTHDVQSLQNGGNVLSATYFGRNGAKKNYRGQIRNIKASGLQNMGEKPCILGEVGIPMDLNERIAFQTGDYKKHIHFMDAVIHALETNLVSFALWNYDVCNDNEYGDHWNGENFSIFSPGTLRLTTDDSSVEYTSSDGSDTSMGLHPARLHDGGRVLDAALRPYASKIAGTPESSEFNMDMLEYTLVFTPFSESEIKQLVQEGYETNAEHALQTEIFIPHYHFKDAQLDVQVSHGKWDYVTDKHTVYHRYSRGTTDRITIKIRAAASSMDGNDDRCHIM</sequence>
<evidence type="ECO:0000259" key="5">
    <source>
        <dbReference type="Pfam" id="PF18564"/>
    </source>
</evidence>
<dbReference type="InterPro" id="IPR052066">
    <property type="entry name" value="Glycosphingolipid_Hydrolases"/>
</dbReference>
<dbReference type="GO" id="GO:0050295">
    <property type="term" value="F:steryl-beta-glucosidase activity"/>
    <property type="evidence" value="ECO:0007669"/>
    <property type="project" value="TreeGrafter"/>
</dbReference>
<dbReference type="GO" id="GO:1904462">
    <property type="term" value="P:ergosteryl 3-beta-D-glucoside catabolic process"/>
    <property type="evidence" value="ECO:0007669"/>
    <property type="project" value="TreeGrafter"/>
</dbReference>
<dbReference type="AlphaFoldDB" id="A0A8H7ESU2"/>
<dbReference type="Pfam" id="PF18564">
    <property type="entry name" value="Glyco_hydro_5_C"/>
    <property type="match status" value="1"/>
</dbReference>
<evidence type="ECO:0000313" key="7">
    <source>
        <dbReference type="Proteomes" id="UP000605846"/>
    </source>
</evidence>
<dbReference type="PANTHER" id="PTHR31308:SF5">
    <property type="entry name" value="ERGOSTERYL-BETA-GLUCOSIDASE"/>
    <property type="match status" value="1"/>
</dbReference>
<dbReference type="Gene3D" id="2.60.40.1180">
    <property type="entry name" value="Golgi alpha-mannosidase II"/>
    <property type="match status" value="1"/>
</dbReference>
<feature type="domain" description="Glycoside hydrolase family 5 C-terminal" evidence="5">
    <location>
        <begin position="607"/>
        <end position="707"/>
    </location>
</feature>
<evidence type="ECO:0000256" key="3">
    <source>
        <dbReference type="ARBA" id="ARBA00023295"/>
    </source>
</evidence>
<dbReference type="InterPro" id="IPR013780">
    <property type="entry name" value="Glyco_hydro_b"/>
</dbReference>
<keyword evidence="7" id="KW-1185">Reference proteome</keyword>
<proteinExistence type="inferred from homology"/>
<dbReference type="OrthoDB" id="9971853at2759"/>
<dbReference type="Proteomes" id="UP000605846">
    <property type="component" value="Unassembled WGS sequence"/>
</dbReference>
<protein>
    <submittedName>
        <fullName evidence="6">Uncharacterized protein</fullName>
    </submittedName>
</protein>
<organism evidence="6 7">
    <name type="scientific">Apophysomyces ossiformis</name>
    <dbReference type="NCBI Taxonomy" id="679940"/>
    <lineage>
        <taxon>Eukaryota</taxon>
        <taxon>Fungi</taxon>
        <taxon>Fungi incertae sedis</taxon>
        <taxon>Mucoromycota</taxon>
        <taxon>Mucoromycotina</taxon>
        <taxon>Mucoromycetes</taxon>
        <taxon>Mucorales</taxon>
        <taxon>Mucorineae</taxon>
        <taxon>Mucoraceae</taxon>
        <taxon>Apophysomyces</taxon>
    </lineage>
</organism>
<evidence type="ECO:0000313" key="6">
    <source>
        <dbReference type="EMBL" id="KAF7731799.1"/>
    </source>
</evidence>
<comment type="similarity">
    <text evidence="1">Belongs to the glycosyl hydrolase 5 (cellulase A) family.</text>
</comment>
<reference evidence="6" key="1">
    <citation type="submission" date="2020-01" db="EMBL/GenBank/DDBJ databases">
        <title>Genome Sequencing of Three Apophysomyces-Like Fungal Strains Confirms a Novel Fungal Genus in the Mucoromycota with divergent Burkholderia-like Endosymbiotic Bacteria.</title>
        <authorList>
            <person name="Stajich J.E."/>
            <person name="Macias A.M."/>
            <person name="Carter-House D."/>
            <person name="Lovett B."/>
            <person name="Kasson L.R."/>
            <person name="Berry K."/>
            <person name="Grigoriev I."/>
            <person name="Chang Y."/>
            <person name="Spatafora J."/>
            <person name="Kasson M.T."/>
        </authorList>
    </citation>
    <scope>NUCLEOTIDE SEQUENCE</scope>
    <source>
        <strain evidence="6">NRRL A-21654</strain>
    </source>
</reference>
<gene>
    <name evidence="6" type="ORF">EC973_008314</name>
</gene>
<dbReference type="Gene3D" id="3.20.20.80">
    <property type="entry name" value="Glycosidases"/>
    <property type="match status" value="2"/>
</dbReference>
<keyword evidence="2" id="KW-0378">Hydrolase</keyword>
<dbReference type="InterPro" id="IPR001547">
    <property type="entry name" value="Glyco_hydro_5"/>
</dbReference>
<dbReference type="InterPro" id="IPR017853">
    <property type="entry name" value="GH"/>
</dbReference>
<feature type="domain" description="Glycoside hydrolase family 5" evidence="4">
    <location>
        <begin position="86"/>
        <end position="270"/>
    </location>
</feature>
<name>A0A8H7ESU2_9FUNG</name>
<evidence type="ECO:0000259" key="4">
    <source>
        <dbReference type="Pfam" id="PF00150"/>
    </source>
</evidence>
<dbReference type="PANTHER" id="PTHR31308">
    <property type="match status" value="1"/>
</dbReference>
<dbReference type="Pfam" id="PF00150">
    <property type="entry name" value="Cellulase"/>
    <property type="match status" value="1"/>
</dbReference>